<organism evidence="2 3">
    <name type="scientific">Liparis tanakae</name>
    <name type="common">Tanaka's snailfish</name>
    <dbReference type="NCBI Taxonomy" id="230148"/>
    <lineage>
        <taxon>Eukaryota</taxon>
        <taxon>Metazoa</taxon>
        <taxon>Chordata</taxon>
        <taxon>Craniata</taxon>
        <taxon>Vertebrata</taxon>
        <taxon>Euteleostomi</taxon>
        <taxon>Actinopterygii</taxon>
        <taxon>Neopterygii</taxon>
        <taxon>Teleostei</taxon>
        <taxon>Neoteleostei</taxon>
        <taxon>Acanthomorphata</taxon>
        <taxon>Eupercaria</taxon>
        <taxon>Perciformes</taxon>
        <taxon>Cottioidei</taxon>
        <taxon>Cottales</taxon>
        <taxon>Liparidae</taxon>
        <taxon>Liparis</taxon>
    </lineage>
</organism>
<evidence type="ECO:0000313" key="2">
    <source>
        <dbReference type="EMBL" id="TNN23540.1"/>
    </source>
</evidence>
<accession>A0A4Z2E4P1</accession>
<dbReference type="InterPro" id="IPR009448">
    <property type="entry name" value="UDP-g_GGtrans"/>
</dbReference>
<sequence length="254" mass="29203">MFLSEWINDIENDSVYRNWPAGVQELLRATFPGVIRQIRHNLFNLVLFLDPLREESVELVKLAELFYKHKIPLRIGFVFVVNTEEEIDGFSDAGVGFFRLLNYIADEYDLSQALMSMVSLYNQVEGGETLSVDTISAYLKRKFPKASAQRILGVESEYDDKRRDGALFYKRSGLGSLPVALFNGVPLSPDEMDPEELETLILQRIMDTTTTFQRAVFMVQHVCMETLSRFIFNLPNRTLCICGRLKPHYVVFPL</sequence>
<dbReference type="Proteomes" id="UP000314294">
    <property type="component" value="Unassembled WGS sequence"/>
</dbReference>
<dbReference type="GO" id="GO:0036503">
    <property type="term" value="P:ERAD pathway"/>
    <property type="evidence" value="ECO:0007669"/>
    <property type="project" value="TreeGrafter"/>
</dbReference>
<dbReference type="GO" id="GO:0018279">
    <property type="term" value="P:protein N-linked glycosylation via asparagine"/>
    <property type="evidence" value="ECO:0007669"/>
    <property type="project" value="TreeGrafter"/>
</dbReference>
<dbReference type="GO" id="GO:0051082">
    <property type="term" value="F:unfolded protein binding"/>
    <property type="evidence" value="ECO:0007669"/>
    <property type="project" value="TreeGrafter"/>
</dbReference>
<dbReference type="GO" id="GO:0003980">
    <property type="term" value="F:UDP-glucose:glycoprotein glucosyltransferase activity"/>
    <property type="evidence" value="ECO:0007669"/>
    <property type="project" value="InterPro"/>
</dbReference>
<protein>
    <submittedName>
        <fullName evidence="2">UDP-glucose:glycoprotein glucosyltransferase 1</fullName>
    </submittedName>
</protein>
<keyword evidence="2" id="KW-0808">Transferase</keyword>
<dbReference type="EMBL" id="SRLO01018123">
    <property type="protein sequence ID" value="TNN23540.1"/>
    <property type="molecule type" value="Genomic_DNA"/>
</dbReference>
<dbReference type="PANTHER" id="PTHR11226">
    <property type="entry name" value="UDP-GLUCOSE GLYCOPROTEIN:GLUCOSYLTRANSFERASE"/>
    <property type="match status" value="1"/>
</dbReference>
<proteinExistence type="predicted"/>
<comment type="caution">
    <text evidence="2">The sequence shown here is derived from an EMBL/GenBank/DDBJ whole genome shotgun (WGS) entry which is preliminary data.</text>
</comment>
<feature type="domain" description="UGGT thioredoxin-like" evidence="1">
    <location>
        <begin position="6"/>
        <end position="236"/>
    </location>
</feature>
<dbReference type="GO" id="GO:0005783">
    <property type="term" value="C:endoplasmic reticulum"/>
    <property type="evidence" value="ECO:0007669"/>
    <property type="project" value="TreeGrafter"/>
</dbReference>
<dbReference type="AlphaFoldDB" id="A0A4Z2E4P1"/>
<dbReference type="InterPro" id="IPR040692">
    <property type="entry name" value="UGGT_TRXL_3"/>
</dbReference>
<dbReference type="OrthoDB" id="27683at2759"/>
<evidence type="ECO:0000313" key="3">
    <source>
        <dbReference type="Proteomes" id="UP000314294"/>
    </source>
</evidence>
<reference evidence="2 3" key="1">
    <citation type="submission" date="2019-03" db="EMBL/GenBank/DDBJ databases">
        <title>First draft genome of Liparis tanakae, snailfish: a comprehensive survey of snailfish specific genes.</title>
        <authorList>
            <person name="Kim W."/>
            <person name="Song I."/>
            <person name="Jeong J.-H."/>
            <person name="Kim D."/>
            <person name="Kim S."/>
            <person name="Ryu S."/>
            <person name="Song J.Y."/>
            <person name="Lee S.K."/>
        </authorList>
    </citation>
    <scope>NUCLEOTIDE SEQUENCE [LARGE SCALE GENOMIC DNA]</scope>
    <source>
        <tissue evidence="2">Muscle</tissue>
    </source>
</reference>
<keyword evidence="3" id="KW-1185">Reference proteome</keyword>
<evidence type="ECO:0000259" key="1">
    <source>
        <dbReference type="Pfam" id="PF18402"/>
    </source>
</evidence>
<name>A0A4Z2E4P1_9TELE</name>
<dbReference type="Pfam" id="PF18402">
    <property type="entry name" value="Thioredoxin_14"/>
    <property type="match status" value="1"/>
</dbReference>
<dbReference type="PANTHER" id="PTHR11226:SF1">
    <property type="entry name" value="UDP-GLUCOSE:GLYCOPROTEIN GLUCOSYLTRANSFERASE 2"/>
    <property type="match status" value="1"/>
</dbReference>
<gene>
    <name evidence="2" type="primary">Uggt1_4</name>
    <name evidence="2" type="ORF">EYF80_066338</name>
</gene>